<dbReference type="InterPro" id="IPR006427">
    <property type="entry name" value="Portal_HK97"/>
</dbReference>
<proteinExistence type="predicted"/>
<comment type="caution">
    <text evidence="1">The sequence shown here is derived from an EMBL/GenBank/DDBJ whole genome shotgun (WGS) entry which is preliminary data.</text>
</comment>
<dbReference type="NCBIfam" id="TIGR01537">
    <property type="entry name" value="portal_HK97"/>
    <property type="match status" value="1"/>
</dbReference>
<gene>
    <name evidence="1" type="ORF">K7J14_02655</name>
</gene>
<evidence type="ECO:0000313" key="2">
    <source>
        <dbReference type="Proteomes" id="UP001198163"/>
    </source>
</evidence>
<sequence length="398" mass="45682">MRLSSLVSGIRKSIESFSFTAQMAKEDPFGEFASRGANQDYYLSHAWVNIAIGILMRNIGRTEYVIKKNGQAATGGKVFDLFNEPNPFLNRFDLWKETAAWWFLEGEAFWYFGNDYSGGLPDSIFVLNPRRMTMQVANGSVVRWFYGSDGDVVPLLPDEIIHFRDWNPWNPWRGVTPLVSLRYELDQDTWANKSNTDLLKHNAIPQGILKTDQLIREEEADLIEARWERKYGASSKNRKIAVIGKGTEFKPLTFSPDVLKLFDLKRWNLYTILAKYGIPPRVANIQDVKSSLSGSDTESQHAAFWKYTLIPVLKNFEQIVESQFFRRFALAERGTFDFSAIPELQQSEDAQSQRDIEEITAGLKTVNDVLLERGKEPKVWGDTWYRPANVIPVNTKEL</sequence>
<evidence type="ECO:0000313" key="1">
    <source>
        <dbReference type="EMBL" id="MCD1653599.1"/>
    </source>
</evidence>
<organism evidence="1 2">
    <name type="scientific">Teretinema zuelzerae</name>
    <dbReference type="NCBI Taxonomy" id="156"/>
    <lineage>
        <taxon>Bacteria</taxon>
        <taxon>Pseudomonadati</taxon>
        <taxon>Spirochaetota</taxon>
        <taxon>Spirochaetia</taxon>
        <taxon>Spirochaetales</taxon>
        <taxon>Treponemataceae</taxon>
        <taxon>Teretinema</taxon>
    </lineage>
</organism>
<dbReference type="Pfam" id="PF04860">
    <property type="entry name" value="Phage_portal"/>
    <property type="match status" value="1"/>
</dbReference>
<keyword evidence="2" id="KW-1185">Reference proteome</keyword>
<dbReference type="Proteomes" id="UP001198163">
    <property type="component" value="Unassembled WGS sequence"/>
</dbReference>
<protein>
    <submittedName>
        <fullName evidence="1">Phage portal protein</fullName>
    </submittedName>
</protein>
<accession>A0AAE3EHI2</accession>
<dbReference type="EMBL" id="JAINWA010000001">
    <property type="protein sequence ID" value="MCD1653599.1"/>
    <property type="molecule type" value="Genomic_DNA"/>
</dbReference>
<name>A0AAE3EHI2_9SPIR</name>
<reference evidence="1" key="1">
    <citation type="submission" date="2021-08" db="EMBL/GenBank/DDBJ databases">
        <title>Comparative analyses of Brucepasteria parasyntrophica and Teretinema zuelzerae.</title>
        <authorList>
            <person name="Song Y."/>
            <person name="Brune A."/>
        </authorList>
    </citation>
    <scope>NUCLEOTIDE SEQUENCE</scope>
    <source>
        <strain evidence="1">DSM 1903</strain>
    </source>
</reference>
<dbReference type="InterPro" id="IPR006944">
    <property type="entry name" value="Phage/GTA_portal"/>
</dbReference>
<dbReference type="AlphaFoldDB" id="A0AAE3EHI2"/>